<dbReference type="SMART" id="SM00829">
    <property type="entry name" value="PKS_ER"/>
    <property type="match status" value="1"/>
</dbReference>
<dbReference type="GO" id="GO:0035925">
    <property type="term" value="F:mRNA 3'-UTR AU-rich region binding"/>
    <property type="evidence" value="ECO:0007669"/>
    <property type="project" value="TreeGrafter"/>
</dbReference>
<sequence>MRAIQFVPAAERLAGARIVETERPVPGPGHVLVRTELTGVSVGLVRMLRADAEANPGGEMVGNVVAVGPGLDESWIGTRVGGVVFASVYAEYVCATPAMVTEIPAGVPAADALAVVRGGLVAMGVVRAAKSVAGKSILITAAASGAGHLALQLARAAGATRVVAAVGSAGKFDFVRECGADAAVTYDRPWSETFDIVLDGVGGDLVQRGVDSLGPHGTLVAFSAGGGAVDTSTLLGELKTVTGFSMGLLSRTEPELIERYRAQLWKLLERNEVRPRVEVRDWTELDAVVDLIATRRSVGRMAISAGTGMC</sequence>
<dbReference type="EC" id="1.3.1.103" evidence="4"/>
<name>A0A231H8M0_9NOCA</name>
<evidence type="ECO:0000256" key="1">
    <source>
        <dbReference type="ARBA" id="ARBA00022857"/>
    </source>
</evidence>
<dbReference type="GO" id="GO:0102523">
    <property type="term" value="F:2-chloroacrylate reductase activity"/>
    <property type="evidence" value="ECO:0007669"/>
    <property type="project" value="UniProtKB-EC"/>
</dbReference>
<dbReference type="PANTHER" id="PTHR48106">
    <property type="entry name" value="QUINONE OXIDOREDUCTASE PIG3-RELATED"/>
    <property type="match status" value="1"/>
</dbReference>
<dbReference type="SUPFAM" id="SSF51735">
    <property type="entry name" value="NAD(P)-binding Rossmann-fold domains"/>
    <property type="match status" value="1"/>
</dbReference>
<dbReference type="PANTHER" id="PTHR48106:SF13">
    <property type="entry name" value="QUINONE OXIDOREDUCTASE-RELATED"/>
    <property type="match status" value="1"/>
</dbReference>
<dbReference type="SUPFAM" id="SSF50129">
    <property type="entry name" value="GroES-like"/>
    <property type="match status" value="1"/>
</dbReference>
<dbReference type="GO" id="GO:0003960">
    <property type="term" value="F:quinone reductase (NADPH) activity"/>
    <property type="evidence" value="ECO:0007669"/>
    <property type="project" value="TreeGrafter"/>
</dbReference>
<dbReference type="Pfam" id="PF00107">
    <property type="entry name" value="ADH_zinc_N"/>
    <property type="match status" value="1"/>
</dbReference>
<dbReference type="GO" id="GO:0005829">
    <property type="term" value="C:cytosol"/>
    <property type="evidence" value="ECO:0007669"/>
    <property type="project" value="TreeGrafter"/>
</dbReference>
<evidence type="ECO:0000256" key="2">
    <source>
        <dbReference type="ARBA" id="ARBA00023002"/>
    </source>
</evidence>
<evidence type="ECO:0000313" key="4">
    <source>
        <dbReference type="EMBL" id="OXR45076.1"/>
    </source>
</evidence>
<organism evidence="4 5">
    <name type="scientific">Nocardia cerradoensis</name>
    <dbReference type="NCBI Taxonomy" id="85688"/>
    <lineage>
        <taxon>Bacteria</taxon>
        <taxon>Bacillati</taxon>
        <taxon>Actinomycetota</taxon>
        <taxon>Actinomycetes</taxon>
        <taxon>Mycobacteriales</taxon>
        <taxon>Nocardiaceae</taxon>
        <taxon>Nocardia</taxon>
    </lineage>
</organism>
<gene>
    <name evidence="4" type="ORF">B7C42_03033</name>
</gene>
<dbReference type="InterPro" id="IPR013149">
    <property type="entry name" value="ADH-like_C"/>
</dbReference>
<keyword evidence="5" id="KW-1185">Reference proteome</keyword>
<dbReference type="Gene3D" id="3.40.50.720">
    <property type="entry name" value="NAD(P)-binding Rossmann-like Domain"/>
    <property type="match status" value="1"/>
</dbReference>
<dbReference type="InterPro" id="IPR036291">
    <property type="entry name" value="NAD(P)-bd_dom_sf"/>
</dbReference>
<evidence type="ECO:0000313" key="5">
    <source>
        <dbReference type="Proteomes" id="UP000215506"/>
    </source>
</evidence>
<protein>
    <submittedName>
        <fullName evidence="4">2-haloacrylate reductase</fullName>
        <ecNumber evidence="4">1.3.1.103</ecNumber>
    </submittedName>
</protein>
<keyword evidence="1" id="KW-0521">NADP</keyword>
<comment type="caution">
    <text evidence="4">The sequence shown here is derived from an EMBL/GenBank/DDBJ whole genome shotgun (WGS) entry which is preliminary data.</text>
</comment>
<dbReference type="AlphaFoldDB" id="A0A231H8M0"/>
<dbReference type="RefSeq" id="WP_094025622.1">
    <property type="nucleotide sequence ID" value="NZ_NGAF01000005.1"/>
</dbReference>
<dbReference type="Gene3D" id="3.90.180.10">
    <property type="entry name" value="Medium-chain alcohol dehydrogenases, catalytic domain"/>
    <property type="match status" value="1"/>
</dbReference>
<feature type="domain" description="Enoyl reductase (ER)" evidence="3">
    <location>
        <begin position="11"/>
        <end position="303"/>
    </location>
</feature>
<accession>A0A231H8M0</accession>
<dbReference type="GO" id="GO:0070402">
    <property type="term" value="F:NADPH binding"/>
    <property type="evidence" value="ECO:0007669"/>
    <property type="project" value="TreeGrafter"/>
</dbReference>
<evidence type="ECO:0000259" key="3">
    <source>
        <dbReference type="SMART" id="SM00829"/>
    </source>
</evidence>
<dbReference type="InterPro" id="IPR020843">
    <property type="entry name" value="ER"/>
</dbReference>
<keyword evidence="2 4" id="KW-0560">Oxidoreductase</keyword>
<dbReference type="InterPro" id="IPR011032">
    <property type="entry name" value="GroES-like_sf"/>
</dbReference>
<proteinExistence type="predicted"/>
<dbReference type="EMBL" id="NGAF01000005">
    <property type="protein sequence ID" value="OXR45076.1"/>
    <property type="molecule type" value="Genomic_DNA"/>
</dbReference>
<reference evidence="4 5" key="1">
    <citation type="submission" date="2017-07" db="EMBL/GenBank/DDBJ databases">
        <title>First draft Genome Sequence of Nocardia cerradoensis isolated from human infection.</title>
        <authorList>
            <person name="Carrasco G."/>
        </authorList>
    </citation>
    <scope>NUCLEOTIDE SEQUENCE [LARGE SCALE GENOMIC DNA]</scope>
    <source>
        <strain evidence="4 5">CNM20130759</strain>
    </source>
</reference>
<dbReference type="Proteomes" id="UP000215506">
    <property type="component" value="Unassembled WGS sequence"/>
</dbReference>